<accession>A0AAP8Z209</accession>
<name>A0AAP8Z209_PSEFL</name>
<reference evidence="2 3" key="1">
    <citation type="submission" date="2019-03" db="EMBL/GenBank/DDBJ databases">
        <title>Complete genome sequence of the plant growth promoting strain Pseudomonas fluorescens LBUM677.</title>
        <authorList>
            <person name="Novinscak A."/>
            <person name="Joly D."/>
            <person name="Filion M."/>
        </authorList>
    </citation>
    <scope>NUCLEOTIDE SEQUENCE [LARGE SCALE GENOMIC DNA]</scope>
    <source>
        <strain evidence="2 3">LBUM677</strain>
    </source>
</reference>
<feature type="compositionally biased region" description="Basic and acidic residues" evidence="1">
    <location>
        <begin position="64"/>
        <end position="73"/>
    </location>
</feature>
<protein>
    <submittedName>
        <fullName evidence="2">Uncharacterized protein</fullName>
    </submittedName>
</protein>
<evidence type="ECO:0000256" key="1">
    <source>
        <dbReference type="SAM" id="MobiDB-lite"/>
    </source>
</evidence>
<evidence type="ECO:0000313" key="2">
    <source>
        <dbReference type="EMBL" id="QBX43385.1"/>
    </source>
</evidence>
<sequence>MSLLAIAIDQSTWMLNVRQLSRAGSLLQVQVALQSALFPGADPHECLPPPPGALEQSLSSAQSRADRAGQRCP</sequence>
<dbReference type="EMBL" id="CP038438">
    <property type="protein sequence ID" value="QBX43385.1"/>
    <property type="molecule type" value="Genomic_DNA"/>
</dbReference>
<gene>
    <name evidence="2" type="ORF">E4T63_23440</name>
</gene>
<dbReference type="AlphaFoldDB" id="A0AAP8Z209"/>
<evidence type="ECO:0000313" key="3">
    <source>
        <dbReference type="Proteomes" id="UP000295797"/>
    </source>
</evidence>
<feature type="region of interest" description="Disordered" evidence="1">
    <location>
        <begin position="40"/>
        <end position="73"/>
    </location>
</feature>
<proteinExistence type="predicted"/>
<dbReference type="Proteomes" id="UP000295797">
    <property type="component" value="Chromosome"/>
</dbReference>
<organism evidence="2 3">
    <name type="scientific">Pseudomonas fluorescens</name>
    <dbReference type="NCBI Taxonomy" id="294"/>
    <lineage>
        <taxon>Bacteria</taxon>
        <taxon>Pseudomonadati</taxon>
        <taxon>Pseudomonadota</taxon>
        <taxon>Gammaproteobacteria</taxon>
        <taxon>Pseudomonadales</taxon>
        <taxon>Pseudomonadaceae</taxon>
        <taxon>Pseudomonas</taxon>
    </lineage>
</organism>